<feature type="compositionally biased region" description="Polar residues" evidence="2">
    <location>
        <begin position="80"/>
        <end position="90"/>
    </location>
</feature>
<evidence type="ECO:0000313" key="3">
    <source>
        <dbReference type="EMBL" id="MVB10831.1"/>
    </source>
</evidence>
<protein>
    <recommendedName>
        <fullName evidence="5">DUF4315 family protein</fullName>
    </recommendedName>
</protein>
<proteinExistence type="predicted"/>
<evidence type="ECO:0000256" key="2">
    <source>
        <dbReference type="SAM" id="MobiDB-lite"/>
    </source>
</evidence>
<dbReference type="AlphaFoldDB" id="A0A6N8HY98"/>
<evidence type="ECO:0000313" key="4">
    <source>
        <dbReference type="Proteomes" id="UP000469440"/>
    </source>
</evidence>
<feature type="region of interest" description="Disordered" evidence="2">
    <location>
        <begin position="76"/>
        <end position="99"/>
    </location>
</feature>
<comment type="caution">
    <text evidence="3">The sequence shown here is derived from an EMBL/GenBank/DDBJ whole genome shotgun (WGS) entry which is preliminary data.</text>
</comment>
<reference evidence="3 4" key="1">
    <citation type="submission" date="2019-09" db="EMBL/GenBank/DDBJ databases">
        <title>Genome sequence of Clostridium sp. EA1.</title>
        <authorList>
            <person name="Poehlein A."/>
            <person name="Bengelsdorf F.R."/>
            <person name="Daniel R."/>
        </authorList>
    </citation>
    <scope>NUCLEOTIDE SEQUENCE [LARGE SCALE GENOMIC DNA]</scope>
    <source>
        <strain evidence="3 4">EA1</strain>
    </source>
</reference>
<keyword evidence="1" id="KW-0175">Coiled coil</keyword>
<feature type="coiled-coil region" evidence="1">
    <location>
        <begin position="5"/>
        <end position="42"/>
    </location>
</feature>
<keyword evidence="4" id="KW-1185">Reference proteome</keyword>
<accession>A0A6N8HY98</accession>
<gene>
    <name evidence="3" type="ORF">CAFE_15290</name>
</gene>
<dbReference type="OrthoDB" id="9945543at2"/>
<sequence>MSERIESLNRAVERDEQKIQKLQETIKARKEKIRELENAEILSSLNSLSAQGVPVKEIIAAIGSKDADTLMELVAGNEPPSGSGTGSAFQTIKEDMENG</sequence>
<name>A0A6N8HY98_9FIRM</name>
<dbReference type="RefSeq" id="WP_066642193.1">
    <property type="nucleotide sequence ID" value="NZ_VWXL01000048.1"/>
</dbReference>
<dbReference type="Proteomes" id="UP000469440">
    <property type="component" value="Unassembled WGS sequence"/>
</dbReference>
<organism evidence="3 4">
    <name type="scientific">Caproicibacter fermentans</name>
    <dbReference type="NCBI Taxonomy" id="2576756"/>
    <lineage>
        <taxon>Bacteria</taxon>
        <taxon>Bacillati</taxon>
        <taxon>Bacillota</taxon>
        <taxon>Clostridia</taxon>
        <taxon>Eubacteriales</taxon>
        <taxon>Acutalibacteraceae</taxon>
        <taxon>Caproicibacter</taxon>
    </lineage>
</organism>
<evidence type="ECO:0008006" key="5">
    <source>
        <dbReference type="Google" id="ProtNLM"/>
    </source>
</evidence>
<evidence type="ECO:0000256" key="1">
    <source>
        <dbReference type="SAM" id="Coils"/>
    </source>
</evidence>
<dbReference type="EMBL" id="VWXL01000048">
    <property type="protein sequence ID" value="MVB10831.1"/>
    <property type="molecule type" value="Genomic_DNA"/>
</dbReference>